<keyword evidence="3" id="KW-1185">Reference proteome</keyword>
<reference evidence="2" key="1">
    <citation type="submission" date="2022-11" db="EMBL/GenBank/DDBJ databases">
        <title>Chromosomal genome sequence assembly and mating type (MAT) locus characterization of the leprose asexual lichenized fungus Lepraria neglecta (Nyl.) Erichsen.</title>
        <authorList>
            <person name="Allen J.L."/>
            <person name="Pfeffer B."/>
        </authorList>
    </citation>
    <scope>NUCLEOTIDE SEQUENCE</scope>
    <source>
        <strain evidence="2">Allen 5258</strain>
    </source>
</reference>
<feature type="compositionally biased region" description="Basic and acidic residues" evidence="1">
    <location>
        <begin position="34"/>
        <end position="49"/>
    </location>
</feature>
<feature type="region of interest" description="Disordered" evidence="1">
    <location>
        <begin position="1"/>
        <end position="66"/>
    </location>
</feature>
<name>A0AAD9ZF78_9LECA</name>
<evidence type="ECO:0000313" key="2">
    <source>
        <dbReference type="EMBL" id="KAK3175969.1"/>
    </source>
</evidence>
<gene>
    <name evidence="2" type="ORF">OEA41_007291</name>
</gene>
<accession>A0AAD9ZF78</accession>
<dbReference type="Proteomes" id="UP001276659">
    <property type="component" value="Unassembled WGS sequence"/>
</dbReference>
<evidence type="ECO:0000256" key="1">
    <source>
        <dbReference type="SAM" id="MobiDB-lite"/>
    </source>
</evidence>
<dbReference type="EMBL" id="JASNWA010000004">
    <property type="protein sequence ID" value="KAK3175969.1"/>
    <property type="molecule type" value="Genomic_DNA"/>
</dbReference>
<dbReference type="AlphaFoldDB" id="A0AAD9ZF78"/>
<proteinExistence type="predicted"/>
<evidence type="ECO:0000313" key="3">
    <source>
        <dbReference type="Proteomes" id="UP001276659"/>
    </source>
</evidence>
<feature type="compositionally biased region" description="Pro residues" evidence="1">
    <location>
        <begin position="1"/>
        <end position="21"/>
    </location>
</feature>
<comment type="caution">
    <text evidence="2">The sequence shown here is derived from an EMBL/GenBank/DDBJ whole genome shotgun (WGS) entry which is preliminary data.</text>
</comment>
<sequence>MSYPYGSPPGLQPVPPKPRQPGPLKYQPKPPQRRSKEERDVLEREENKRRQVTNATTKDRGYKAKIQTPCSWEGAQDRDPDEIELGHVTNTISEWQGQSVFPMLDEADNEDDRGEFDKLLESILCKCTDQQQQSVRENRLDDALWKSFTLQTRQLISDKSFDNLSRYGNLPSAKEEKATGWYIGVVSDVSDPVDEDYIRLYVGQSHIIRMRIARHLWDRYTKDSFQYRTTRRVDKSVRYVTLGLINIEGLEETLKTVLLNIGELFLCLFFQTLAPVTLKQYLPEETIRQNSIGLNRKDPLHQGLRVSLNQGPDAAWATYIDESVRALRTQHMERIHWMPYILAARKNSNTYAFARDPILALGDDPLILIQCVRCKKKRQRDPAPLYARNGSGYVIRMAPCKDCQAVTKAEGKAIRSTKFRPVDPMVRSLQLIQVRAQYKRSNPMVIYL</sequence>
<protein>
    <recommendedName>
        <fullName evidence="4">GIY-YIG domain-containing protein</fullName>
    </recommendedName>
</protein>
<organism evidence="2 3">
    <name type="scientific">Lepraria neglecta</name>
    <dbReference type="NCBI Taxonomy" id="209136"/>
    <lineage>
        <taxon>Eukaryota</taxon>
        <taxon>Fungi</taxon>
        <taxon>Dikarya</taxon>
        <taxon>Ascomycota</taxon>
        <taxon>Pezizomycotina</taxon>
        <taxon>Lecanoromycetes</taxon>
        <taxon>OSLEUM clade</taxon>
        <taxon>Lecanoromycetidae</taxon>
        <taxon>Lecanorales</taxon>
        <taxon>Lecanorineae</taxon>
        <taxon>Stereocaulaceae</taxon>
        <taxon>Lepraria</taxon>
    </lineage>
</organism>
<evidence type="ECO:0008006" key="4">
    <source>
        <dbReference type="Google" id="ProtNLM"/>
    </source>
</evidence>